<reference evidence="2 3" key="1">
    <citation type="submission" date="2023-09" db="EMBL/GenBank/DDBJ databases">
        <authorList>
            <person name="Rey-Velasco X."/>
        </authorList>
    </citation>
    <scope>NUCLEOTIDE SEQUENCE [LARGE SCALE GENOMIC DNA]</scope>
    <source>
        <strain evidence="2 3">P050</strain>
    </source>
</reference>
<dbReference type="EMBL" id="JAVRHV010000001">
    <property type="protein sequence ID" value="MDT0551873.1"/>
    <property type="molecule type" value="Genomic_DNA"/>
</dbReference>
<name>A0ABU2Y118_9FLAO</name>
<dbReference type="RefSeq" id="WP_311591684.1">
    <property type="nucleotide sequence ID" value="NZ_JAVRHV010000001.1"/>
</dbReference>
<evidence type="ECO:0000259" key="1">
    <source>
        <dbReference type="Pfam" id="PF19783"/>
    </source>
</evidence>
<dbReference type="InterPro" id="IPR046235">
    <property type="entry name" value="DUF6268"/>
</dbReference>
<proteinExistence type="predicted"/>
<organism evidence="2 3">
    <name type="scientific">Urechidicola vernalis</name>
    <dbReference type="NCBI Taxonomy" id="3075600"/>
    <lineage>
        <taxon>Bacteria</taxon>
        <taxon>Pseudomonadati</taxon>
        <taxon>Bacteroidota</taxon>
        <taxon>Flavobacteriia</taxon>
        <taxon>Flavobacteriales</taxon>
        <taxon>Flavobacteriaceae</taxon>
        <taxon>Urechidicola</taxon>
    </lineage>
</organism>
<dbReference type="Proteomes" id="UP001252186">
    <property type="component" value="Unassembled WGS sequence"/>
</dbReference>
<dbReference type="Pfam" id="PF19783">
    <property type="entry name" value="DUF6268"/>
    <property type="match status" value="1"/>
</dbReference>
<accession>A0ABU2Y118</accession>
<evidence type="ECO:0000313" key="3">
    <source>
        <dbReference type="Proteomes" id="UP001252186"/>
    </source>
</evidence>
<comment type="caution">
    <text evidence="2">The sequence shown here is derived from an EMBL/GenBank/DDBJ whole genome shotgun (WGS) entry which is preliminary data.</text>
</comment>
<protein>
    <submittedName>
        <fullName evidence="2">DUF6268 family outer membrane beta-barrel protein</fullName>
    </submittedName>
</protein>
<keyword evidence="3" id="KW-1185">Reference proteome</keyword>
<gene>
    <name evidence="2" type="ORF">RM519_01325</name>
</gene>
<evidence type="ECO:0000313" key="2">
    <source>
        <dbReference type="EMBL" id="MDT0551873.1"/>
    </source>
</evidence>
<feature type="domain" description="DUF6268" evidence="1">
    <location>
        <begin position="26"/>
        <end position="191"/>
    </location>
</feature>
<sequence length="300" mass="34294">MRKLFILSVFLPFFSIAQEYADILKVGYSYAPNVKFKNYDEQTDVNSFEANLTLPIVLNDKHALITGIDFNSSRLLLSPEYNQSTTLYNTLLKIGLATTHSEKWSTTFVLLPKIASDYKRISSDDFYFGGYATAKFKKSENLSYRFGFYTSTEAFGLFATPIFGAYYKSPNTKFEVDASLPIKADVNYSIGKTKIGFDYFGIGRSYNISQETSAPVYIEQSPLEFSTYFEYGILDNSILLRTKLGYSNNNYEVYEQGDELDFRLSAFSFGDDRAQLNPDILGSVFFKLQVVYRVYFKINN</sequence>